<keyword evidence="5" id="KW-0539">Nucleus</keyword>
<accession>A0A7H8RBD1</accession>
<evidence type="ECO:0000259" key="7">
    <source>
        <dbReference type="SMART" id="SM00906"/>
    </source>
</evidence>
<dbReference type="PANTHER" id="PTHR47356">
    <property type="entry name" value="FAD-DEPENDENT MONOOXYGENASE ASQG-RELATED"/>
    <property type="match status" value="1"/>
</dbReference>
<keyword evidence="2" id="KW-0285">Flavoprotein</keyword>
<dbReference type="CDD" id="cd12148">
    <property type="entry name" value="fungal_TF_MHR"/>
    <property type="match status" value="1"/>
</dbReference>
<dbReference type="SUPFAM" id="SSF51905">
    <property type="entry name" value="FAD/NAD(P)-binding domain"/>
    <property type="match status" value="1"/>
</dbReference>
<dbReference type="SMART" id="SM00906">
    <property type="entry name" value="Fungal_trans"/>
    <property type="match status" value="1"/>
</dbReference>
<dbReference type="GO" id="GO:0004497">
    <property type="term" value="F:monooxygenase activity"/>
    <property type="evidence" value="ECO:0007669"/>
    <property type="project" value="InterPro"/>
</dbReference>
<dbReference type="RefSeq" id="XP_035348949.1">
    <property type="nucleotide sequence ID" value="XM_035493056.1"/>
</dbReference>
<dbReference type="InterPro" id="IPR050562">
    <property type="entry name" value="FAD_mOase_fung"/>
</dbReference>
<evidence type="ECO:0000256" key="2">
    <source>
        <dbReference type="ARBA" id="ARBA00022630"/>
    </source>
</evidence>
<dbReference type="Pfam" id="PF04082">
    <property type="entry name" value="Fungal_trans"/>
    <property type="match status" value="1"/>
</dbReference>
<gene>
    <name evidence="8" type="ORF">TRUGW13939_09940</name>
</gene>
<dbReference type="InterPro" id="IPR002938">
    <property type="entry name" value="FAD-bd"/>
</dbReference>
<keyword evidence="4" id="KW-0560">Oxidoreductase</keyword>
<feature type="compositionally biased region" description="Polar residues" evidence="6">
    <location>
        <begin position="436"/>
        <end position="457"/>
    </location>
</feature>
<dbReference type="InterPro" id="IPR036188">
    <property type="entry name" value="FAD/NAD-bd_sf"/>
</dbReference>
<dbReference type="GO" id="GO:0008270">
    <property type="term" value="F:zinc ion binding"/>
    <property type="evidence" value="ECO:0007669"/>
    <property type="project" value="InterPro"/>
</dbReference>
<organism evidence="8 9">
    <name type="scientific">Talaromyces rugulosus</name>
    <name type="common">Penicillium rugulosum</name>
    <dbReference type="NCBI Taxonomy" id="121627"/>
    <lineage>
        <taxon>Eukaryota</taxon>
        <taxon>Fungi</taxon>
        <taxon>Dikarya</taxon>
        <taxon>Ascomycota</taxon>
        <taxon>Pezizomycotina</taxon>
        <taxon>Eurotiomycetes</taxon>
        <taxon>Eurotiomycetidae</taxon>
        <taxon>Eurotiales</taxon>
        <taxon>Trichocomaceae</taxon>
        <taxon>Talaromyces</taxon>
        <taxon>Talaromyces sect. Islandici</taxon>
    </lineage>
</organism>
<evidence type="ECO:0000256" key="5">
    <source>
        <dbReference type="ARBA" id="ARBA00023242"/>
    </source>
</evidence>
<comment type="similarity">
    <text evidence="1">Belongs to the paxM FAD-dependent monooxygenase family.</text>
</comment>
<keyword evidence="3" id="KW-0274">FAD</keyword>
<dbReference type="InterPro" id="IPR007219">
    <property type="entry name" value="XnlR_reg_dom"/>
</dbReference>
<evidence type="ECO:0000313" key="9">
    <source>
        <dbReference type="Proteomes" id="UP000509510"/>
    </source>
</evidence>
<dbReference type="PRINTS" id="PR00420">
    <property type="entry name" value="RNGMNOXGNASE"/>
</dbReference>
<dbReference type="GO" id="GO:0006351">
    <property type="term" value="P:DNA-templated transcription"/>
    <property type="evidence" value="ECO:0007669"/>
    <property type="project" value="InterPro"/>
</dbReference>
<dbReference type="OrthoDB" id="2431938at2759"/>
<feature type="compositionally biased region" description="Basic and acidic residues" evidence="6">
    <location>
        <begin position="404"/>
        <end position="434"/>
    </location>
</feature>
<evidence type="ECO:0000256" key="1">
    <source>
        <dbReference type="ARBA" id="ARBA00007992"/>
    </source>
</evidence>
<name>A0A7H8RBD1_TALRU</name>
<dbReference type="EMBL" id="CP055902">
    <property type="protein sequence ID" value="QKX62775.1"/>
    <property type="molecule type" value="Genomic_DNA"/>
</dbReference>
<dbReference type="GO" id="GO:0071949">
    <property type="term" value="F:FAD binding"/>
    <property type="evidence" value="ECO:0007669"/>
    <property type="project" value="InterPro"/>
</dbReference>
<feature type="region of interest" description="Disordered" evidence="6">
    <location>
        <begin position="404"/>
        <end position="458"/>
    </location>
</feature>
<feature type="domain" description="Xylanolytic transcriptional activator regulatory" evidence="7">
    <location>
        <begin position="573"/>
        <end position="653"/>
    </location>
</feature>
<keyword evidence="9" id="KW-1185">Reference proteome</keyword>
<dbReference type="Pfam" id="PF01494">
    <property type="entry name" value="FAD_binding_3"/>
    <property type="match status" value="1"/>
</dbReference>
<proteinExistence type="inferred from homology"/>
<evidence type="ECO:0000313" key="8">
    <source>
        <dbReference type="EMBL" id="QKX62775.1"/>
    </source>
</evidence>
<dbReference type="PANTHER" id="PTHR47356:SF2">
    <property type="entry name" value="FAD-BINDING DOMAIN-CONTAINING PROTEIN-RELATED"/>
    <property type="match status" value="1"/>
</dbReference>
<sequence length="917" mass="103853">MGNSAFKVIVVGGGPVGLAAAHALHLAGIDFVVLERRPAIVEDKGASLIVHPHTLRILHQFGLLEELLLRGAELHHHLSFTAKGRVFNEGTRYTRIRENHGYPPVAFHRAELIEIMYKAFPPAVKEKILTDKKLVDIETNLDGVKVTCADGSTFEGSIVIGADGVHSKTRQLMRKLALKENPTRDWDSKNPYTATYQLLYGTFPSPSASGFGYDIQEKDKAIMYFSSPDRGWFFLYRRLPQPTKERASYTDKDVESVAQEFLEFPLTRTVKVKDVWPQMLGAGLTNLEEGIVQHWSLGRIVLVGDACHKMTTHLGLGFNNGIQDVVVLCNSLRKVINTAPNESQNTTALTQIFERYQAVRMSSLCSLKGDVWKSGFETQDLFMRYVMAPEFRKGRILDYVSKEEPMKARPHHSDSLEEDLSRKEPLPSSRDHVSHRPSTFSPSATNHQVQSSGSQFPSHLRFPPQQVEYLLGCYFDIVQDANPIFSKELFLRHYQSSLFSEDLISTIVIITAKLTGFTADGDDHPSLDSSLDLLLSSSLLEDDLIGDIPSLDQFRKAYLLAFYEFHQFPGHHSWLRVGRVTRMAYRIGLDRLDHIRTLYPDWSTVSDEEIQEWRSLWWCIYRLDTYSNLSSGAPYLIDDTVINTSFVRSLTTQPSESPQELYLPPDSEDLSKVLVAALSAPNTLLKSVHNITIATLRQTGLVIRRMHLPGSQECIATAKFAKAERQLATIRLALPTGWLNPRRNAFSNESHVDHHARMITIFHLRMAQLLLSIADRGLRQADEWLVSWQRVLEAAQDIATVADQWDSSFCLTVDPAISFTIFTALIFLDLHRKTTITVEEEHHNNNNDDDNNLSSDETNHHISILHLQLQHFGSIWTLPRLLKHTSILRKLQSISRWPPLLSPYLSNTVAFRSAFTS</sequence>
<evidence type="ECO:0000256" key="6">
    <source>
        <dbReference type="SAM" id="MobiDB-lite"/>
    </source>
</evidence>
<protein>
    <recommendedName>
        <fullName evidence="7">Xylanolytic transcriptional activator regulatory domain-containing protein</fullName>
    </recommendedName>
</protein>
<dbReference type="GeneID" id="55997421"/>
<dbReference type="Gene3D" id="3.50.50.60">
    <property type="entry name" value="FAD/NAD(P)-binding domain"/>
    <property type="match status" value="1"/>
</dbReference>
<dbReference type="GO" id="GO:0003677">
    <property type="term" value="F:DNA binding"/>
    <property type="evidence" value="ECO:0007669"/>
    <property type="project" value="InterPro"/>
</dbReference>
<dbReference type="AlphaFoldDB" id="A0A7H8RBD1"/>
<dbReference type="KEGG" id="trg:TRUGW13939_09940"/>
<evidence type="ECO:0000256" key="4">
    <source>
        <dbReference type="ARBA" id="ARBA00023002"/>
    </source>
</evidence>
<evidence type="ECO:0000256" key="3">
    <source>
        <dbReference type="ARBA" id="ARBA00022827"/>
    </source>
</evidence>
<dbReference type="Proteomes" id="UP000509510">
    <property type="component" value="Chromosome V"/>
</dbReference>
<reference evidence="9" key="1">
    <citation type="submission" date="2020-06" db="EMBL/GenBank/DDBJ databases">
        <title>A chromosome-scale genome assembly of Talaromyces rugulosus W13939.</title>
        <authorList>
            <person name="Wang B."/>
            <person name="Guo L."/>
            <person name="Ye K."/>
            <person name="Wang L."/>
        </authorList>
    </citation>
    <scope>NUCLEOTIDE SEQUENCE [LARGE SCALE GENOMIC DNA]</scope>
    <source>
        <strain evidence="9">W13939</strain>
    </source>
</reference>